<protein>
    <recommendedName>
        <fullName evidence="4">RNA polymerase beta subunit</fullName>
    </recommendedName>
</protein>
<accession>A0A514TUT0</accession>
<keyword evidence="3" id="KW-1185">Reference proteome</keyword>
<reference evidence="2" key="1">
    <citation type="submission" date="2019-06" db="EMBL/GenBank/DDBJ databases">
        <title>Complete genome sequence of Aeromonas hydrophila bacteriophage PS1.</title>
        <authorList>
            <person name="Rai S."/>
            <person name="Tyagi A."/>
            <person name="Kumar N."/>
            <person name="Singh N."/>
        </authorList>
    </citation>
    <scope>NUCLEOTIDE SEQUENCE [LARGE SCALE GENOMIC DNA]</scope>
</reference>
<feature type="compositionally biased region" description="Basic and acidic residues" evidence="1">
    <location>
        <begin position="329"/>
        <end position="353"/>
    </location>
</feature>
<organism evidence="2 3">
    <name type="scientific">Aeromonas phage PS1</name>
    <dbReference type="NCBI Taxonomy" id="2591406"/>
    <lineage>
        <taxon>Viruses</taxon>
        <taxon>Duplodnaviria</taxon>
        <taxon>Heunggongvirae</taxon>
        <taxon>Uroviricota</taxon>
        <taxon>Caudoviricetes</taxon>
        <taxon>Chimalliviridae</taxon>
        <taxon>Ferozepurvirus</taxon>
        <taxon>Ferozepurvirus PS1</taxon>
    </lineage>
</organism>
<dbReference type="Proteomes" id="UP000317703">
    <property type="component" value="Segment"/>
</dbReference>
<name>A0A514TUT0_9CAUD</name>
<proteinExistence type="predicted"/>
<evidence type="ECO:0000313" key="2">
    <source>
        <dbReference type="EMBL" id="QDJ96740.1"/>
    </source>
</evidence>
<evidence type="ECO:0008006" key="4">
    <source>
        <dbReference type="Google" id="ProtNLM"/>
    </source>
</evidence>
<feature type="region of interest" description="Disordered" evidence="1">
    <location>
        <begin position="321"/>
        <end position="421"/>
    </location>
</feature>
<evidence type="ECO:0000256" key="1">
    <source>
        <dbReference type="SAM" id="MobiDB-lite"/>
    </source>
</evidence>
<sequence length="1084" mass="122960">MQEHPVNFDELSGLEGLLYSQFVKLHGTRERANDVVNPRYQVVGDIMLPRNSLIHYQGNIPGELGPSNTAAFISNYDKRINIFFNVKYETPLGTTKIVPIQLTKLIKQYEGGHYLYTRARQYQTVIHKEGELLVNNLAIGKIPVQYRRQTVFTPFQRSYNELYTLMESVNEFSQYDIHQFVEFKLPRSFPSYKTLELKFEKYKRFFNSEGVIEKYEKEALKEFQAEESFWLLDLFGILIGFENKQYSLFNRLNDRARSQLELIFSYNGVCWIANLQTLINLIGYDDKPEDTSPRPIKFNYFKRFYLALISLVSPLSEEVVEDSYDQPEETAKEEVVADRSEKGERGSGRESENKSPLVPSTTPGGLADLYASSKGTTPAVSDTPGAKGEKTTEGTLPGDSESENDPASAENSGNSPEEEWGADIDDSVFERASIEQATIVNSEEAYSPVSTINRILERKAARGQLTTKEKEYYTNASVSYLDIEFGGRLLAEIVDIKPEDLVMKPKAFAPKSEAVTDESVLRSRSMELTNGYVEQFLERDIMGAVLAVQNGGTALLDLNRETIITADSKYDVYKMKLQPVDNGNQSTRQFRLPKVASDGSFTINGVKSYAQLVRMDLPVRKINPVKVAISSYYDKKLMIERSAYKVDDYNHWLKTNIIQKSYEDKSITVKLGSFKSELKEVCWYYSVLASRFKEITVGGLEFNFDTESILVKHPKWKKYCKGESWVIGDEHGVPVLIDNSGLVMIDGVEKGYIEEILRLPMAKAPVPTATANINGYKFPVVVVLAYWIGFSELVKRLKPTHRVVEPGTRPMLNANEYIVQFADERLILDRRDGLSTLIFSGLRKLDGLANFSKAQLDDPNVWFSLINDSRVKPSHFKEMDLIYDMFIDPITARELERRGYPLIMDKLIIRAVEMLLNNEAEHEVEIAEQRLVGFERFPGHVYRELVKSTRQFRNKPNTGKKTFDLNPEAIMMNILTDSSMQPVEEVNPVHQLKQQEEVTFGGTFGRSDQAMVRRTRGQLPSYAGIISEAGKDSGKVGFISYLTSDAKIVDYAGNVDVTQETTNAGRGSVTANLLYGTTRDDSKR</sequence>
<evidence type="ECO:0000313" key="3">
    <source>
        <dbReference type="Proteomes" id="UP000317703"/>
    </source>
</evidence>
<gene>
    <name evidence="2" type="ORF">PS1_0229</name>
</gene>
<dbReference type="EMBL" id="MN032614">
    <property type="protein sequence ID" value="QDJ96740.1"/>
    <property type="molecule type" value="Genomic_DNA"/>
</dbReference>